<sequence length="72" mass="8301">MFEMPLRYERSMTLARRKEASDDSRETPPPPPPRKPPATAATIFPGLPFDLEHFTLPYTVMQTNIEGRKRTL</sequence>
<evidence type="ECO:0000313" key="1">
    <source>
        <dbReference type="EMBL" id="KAJ8647469.1"/>
    </source>
</evidence>
<proteinExistence type="predicted"/>
<accession>A0ACC2MP09</accession>
<gene>
    <name evidence="1" type="ORF">MRB53_000492</name>
</gene>
<comment type="caution">
    <text evidence="1">The sequence shown here is derived from an EMBL/GenBank/DDBJ whole genome shotgun (WGS) entry which is preliminary data.</text>
</comment>
<name>A0ACC2MP09_PERAE</name>
<organism evidence="1 2">
    <name type="scientific">Persea americana</name>
    <name type="common">Avocado</name>
    <dbReference type="NCBI Taxonomy" id="3435"/>
    <lineage>
        <taxon>Eukaryota</taxon>
        <taxon>Viridiplantae</taxon>
        <taxon>Streptophyta</taxon>
        <taxon>Embryophyta</taxon>
        <taxon>Tracheophyta</taxon>
        <taxon>Spermatophyta</taxon>
        <taxon>Magnoliopsida</taxon>
        <taxon>Magnoliidae</taxon>
        <taxon>Laurales</taxon>
        <taxon>Lauraceae</taxon>
        <taxon>Persea</taxon>
    </lineage>
</organism>
<reference evidence="1 2" key="1">
    <citation type="journal article" date="2022" name="Hortic Res">
        <title>A haplotype resolved chromosomal level avocado genome allows analysis of novel avocado genes.</title>
        <authorList>
            <person name="Nath O."/>
            <person name="Fletcher S.J."/>
            <person name="Hayward A."/>
            <person name="Shaw L.M."/>
            <person name="Masouleh A.K."/>
            <person name="Furtado A."/>
            <person name="Henry R.J."/>
            <person name="Mitter N."/>
        </authorList>
    </citation>
    <scope>NUCLEOTIDE SEQUENCE [LARGE SCALE GENOMIC DNA]</scope>
    <source>
        <strain evidence="2">cv. Hass</strain>
    </source>
</reference>
<dbReference type="Proteomes" id="UP001234297">
    <property type="component" value="Chromosome 1"/>
</dbReference>
<protein>
    <submittedName>
        <fullName evidence="1">Uncharacterized protein</fullName>
    </submittedName>
</protein>
<keyword evidence="2" id="KW-1185">Reference proteome</keyword>
<evidence type="ECO:0000313" key="2">
    <source>
        <dbReference type="Proteomes" id="UP001234297"/>
    </source>
</evidence>
<dbReference type="EMBL" id="CM056809">
    <property type="protein sequence ID" value="KAJ8647469.1"/>
    <property type="molecule type" value="Genomic_DNA"/>
</dbReference>